<keyword evidence="6" id="KW-1185">Reference proteome</keyword>
<dbReference type="Proteomes" id="UP000825935">
    <property type="component" value="Chromosome 4"/>
</dbReference>
<evidence type="ECO:0000259" key="4">
    <source>
        <dbReference type="PROSITE" id="PS50026"/>
    </source>
</evidence>
<dbReference type="InterPro" id="IPR000742">
    <property type="entry name" value="EGF"/>
</dbReference>
<reference evidence="5" key="1">
    <citation type="submission" date="2021-08" db="EMBL/GenBank/DDBJ databases">
        <title>WGS assembly of Ceratopteris richardii.</title>
        <authorList>
            <person name="Marchant D.B."/>
            <person name="Chen G."/>
            <person name="Jenkins J."/>
            <person name="Shu S."/>
            <person name="Leebens-Mack J."/>
            <person name="Grimwood J."/>
            <person name="Schmutz J."/>
            <person name="Soltis P."/>
            <person name="Soltis D."/>
            <person name="Chen Z.-H."/>
        </authorList>
    </citation>
    <scope>NUCLEOTIDE SEQUENCE</scope>
    <source>
        <strain evidence="5">Whitten #5841</strain>
        <tissue evidence="5">Leaf</tissue>
    </source>
</reference>
<feature type="domain" description="EGF-like" evidence="4">
    <location>
        <begin position="112"/>
        <end position="147"/>
    </location>
</feature>
<evidence type="ECO:0000256" key="3">
    <source>
        <dbReference type="SAM" id="SignalP"/>
    </source>
</evidence>
<keyword evidence="2" id="KW-0812">Transmembrane</keyword>
<dbReference type="PROSITE" id="PS50026">
    <property type="entry name" value="EGF_3"/>
    <property type="match status" value="2"/>
</dbReference>
<dbReference type="AlphaFoldDB" id="A0A8T2UY65"/>
<dbReference type="OMA" id="WRGSANC"/>
<sequence>MAGGLSSLRYLIVLALMLSLATDARSQDCDPQCATQNCDSDGACICELPQNSTFLQGDRPFLGGPFCNIHRTMCDGTNSFWCQNGICEEIVQGENYTCICKDGFAGEHCELKGTRCGDNFCYHNGECDVATESCACPEAWRGSADCTKPTVNRPQQKSTVVPVKTGTEDGNDTWFVPILVVVLALVVSGGVIWFARFRKRSNAMRDFHRLRQVQMQNFDDEDEDAFSRAPLSKAQLV</sequence>
<gene>
    <name evidence="5" type="ORF">KP509_04G071000</name>
</gene>
<comment type="caution">
    <text evidence="5">The sequence shown here is derived from an EMBL/GenBank/DDBJ whole genome shotgun (WGS) entry which is preliminary data.</text>
</comment>
<keyword evidence="3" id="KW-0732">Signal</keyword>
<keyword evidence="1" id="KW-1015">Disulfide bond</keyword>
<feature type="transmembrane region" description="Helical" evidence="2">
    <location>
        <begin position="174"/>
        <end position="195"/>
    </location>
</feature>
<name>A0A8T2UY65_CERRI</name>
<keyword evidence="2" id="KW-1133">Transmembrane helix</keyword>
<feature type="signal peptide" evidence="3">
    <location>
        <begin position="1"/>
        <end position="26"/>
    </location>
</feature>
<dbReference type="PROSITE" id="PS01186">
    <property type="entry name" value="EGF_2"/>
    <property type="match status" value="1"/>
</dbReference>
<evidence type="ECO:0000256" key="1">
    <source>
        <dbReference type="PROSITE-ProRule" id="PRU00076"/>
    </source>
</evidence>
<dbReference type="OrthoDB" id="283575at2759"/>
<accession>A0A8T2UY65</accession>
<dbReference type="SUPFAM" id="SSF57196">
    <property type="entry name" value="EGF/Laminin"/>
    <property type="match status" value="1"/>
</dbReference>
<evidence type="ECO:0000256" key="2">
    <source>
        <dbReference type="SAM" id="Phobius"/>
    </source>
</evidence>
<dbReference type="Gene3D" id="2.10.25.10">
    <property type="entry name" value="Laminin"/>
    <property type="match status" value="1"/>
</dbReference>
<dbReference type="EMBL" id="CM035409">
    <property type="protein sequence ID" value="KAH7439656.1"/>
    <property type="molecule type" value="Genomic_DNA"/>
</dbReference>
<dbReference type="EMBL" id="CM035409">
    <property type="protein sequence ID" value="KAH7439658.1"/>
    <property type="molecule type" value="Genomic_DNA"/>
</dbReference>
<feature type="disulfide bond" evidence="1">
    <location>
        <begin position="100"/>
        <end position="109"/>
    </location>
</feature>
<dbReference type="SMART" id="SM00181">
    <property type="entry name" value="EGF"/>
    <property type="match status" value="2"/>
</dbReference>
<keyword evidence="2" id="KW-0472">Membrane</keyword>
<feature type="domain" description="EGF-like" evidence="4">
    <location>
        <begin position="78"/>
        <end position="110"/>
    </location>
</feature>
<dbReference type="PROSITE" id="PS00022">
    <property type="entry name" value="EGF_1"/>
    <property type="match status" value="1"/>
</dbReference>
<evidence type="ECO:0000313" key="5">
    <source>
        <dbReference type="EMBL" id="KAH7439658.1"/>
    </source>
</evidence>
<keyword evidence="1" id="KW-0245">EGF-like domain</keyword>
<organism evidence="5 6">
    <name type="scientific">Ceratopteris richardii</name>
    <name type="common">Triangle waterfern</name>
    <dbReference type="NCBI Taxonomy" id="49495"/>
    <lineage>
        <taxon>Eukaryota</taxon>
        <taxon>Viridiplantae</taxon>
        <taxon>Streptophyta</taxon>
        <taxon>Embryophyta</taxon>
        <taxon>Tracheophyta</taxon>
        <taxon>Polypodiopsida</taxon>
        <taxon>Polypodiidae</taxon>
        <taxon>Polypodiales</taxon>
        <taxon>Pteridineae</taxon>
        <taxon>Pteridaceae</taxon>
        <taxon>Parkerioideae</taxon>
        <taxon>Ceratopteris</taxon>
    </lineage>
</organism>
<proteinExistence type="predicted"/>
<comment type="caution">
    <text evidence="1">Lacks conserved residue(s) required for the propagation of feature annotation.</text>
</comment>
<protein>
    <recommendedName>
        <fullName evidence="4">EGF-like domain-containing protein</fullName>
    </recommendedName>
</protein>
<evidence type="ECO:0000313" key="6">
    <source>
        <dbReference type="Proteomes" id="UP000825935"/>
    </source>
</evidence>
<feature type="chain" id="PRO_5036275962" description="EGF-like domain-containing protein" evidence="3">
    <location>
        <begin position="27"/>
        <end position="237"/>
    </location>
</feature>